<dbReference type="PROSITE" id="PS51462">
    <property type="entry name" value="NUDIX"/>
    <property type="match status" value="1"/>
</dbReference>
<dbReference type="AlphaFoldDB" id="A0A2U8PMW1"/>
<evidence type="ECO:0000256" key="1">
    <source>
        <dbReference type="ARBA" id="ARBA00001946"/>
    </source>
</evidence>
<dbReference type="PROSITE" id="PS00893">
    <property type="entry name" value="NUDIX_BOX"/>
    <property type="match status" value="1"/>
</dbReference>
<organism evidence="4 5">
    <name type="scientific">Bradyrhizobium amphicarpaeae</name>
    <dbReference type="NCBI Taxonomy" id="1404768"/>
    <lineage>
        <taxon>Bacteria</taxon>
        <taxon>Pseudomonadati</taxon>
        <taxon>Pseudomonadota</taxon>
        <taxon>Alphaproteobacteria</taxon>
        <taxon>Hyphomicrobiales</taxon>
        <taxon>Nitrobacteraceae</taxon>
        <taxon>Bradyrhizobium</taxon>
    </lineage>
</organism>
<comment type="cofactor">
    <cofactor evidence="1">
        <name>Mg(2+)</name>
        <dbReference type="ChEBI" id="CHEBI:18420"/>
    </cofactor>
</comment>
<dbReference type="GO" id="GO:0016787">
    <property type="term" value="F:hydrolase activity"/>
    <property type="evidence" value="ECO:0007669"/>
    <property type="project" value="UniProtKB-KW"/>
</dbReference>
<dbReference type="Pfam" id="PF00293">
    <property type="entry name" value="NUDIX"/>
    <property type="match status" value="1"/>
</dbReference>
<evidence type="ECO:0000256" key="2">
    <source>
        <dbReference type="ARBA" id="ARBA00022801"/>
    </source>
</evidence>
<proteinExistence type="predicted"/>
<dbReference type="EMBL" id="CP029426">
    <property type="protein sequence ID" value="AWL99145.1"/>
    <property type="molecule type" value="Genomic_DNA"/>
</dbReference>
<name>A0A2U8PMW1_9BRAD</name>
<dbReference type="SUPFAM" id="SSF55811">
    <property type="entry name" value="Nudix"/>
    <property type="match status" value="1"/>
</dbReference>
<dbReference type="KEGG" id="brq:CIT40_03340"/>
<dbReference type="Proteomes" id="UP000215884">
    <property type="component" value="Chromosome"/>
</dbReference>
<feature type="domain" description="Nudix hydrolase" evidence="3">
    <location>
        <begin position="3"/>
        <end position="147"/>
    </location>
</feature>
<dbReference type="InterPro" id="IPR015797">
    <property type="entry name" value="NUDIX_hydrolase-like_dom_sf"/>
</dbReference>
<dbReference type="InterPro" id="IPR000086">
    <property type="entry name" value="NUDIX_hydrolase_dom"/>
</dbReference>
<protein>
    <submittedName>
        <fullName evidence="4">NUDIX domain-containing protein</fullName>
    </submittedName>
</protein>
<reference evidence="4 5" key="1">
    <citation type="journal article" date="2017" name="Syst. Appl. Microbiol.">
        <title>Soybeans inoculated with root zone soils of Canadian native legumes harbour diverse and novel Bradyrhizobium spp. that possess agricultural potential.</title>
        <authorList>
            <person name="Bromfield E.S.P."/>
            <person name="Cloutier S."/>
            <person name="Tambong J.T."/>
            <person name="Tran Thi T.V."/>
        </authorList>
    </citation>
    <scope>NUCLEOTIDE SEQUENCE [LARGE SCALE GENOMIC DNA]</scope>
    <source>
        <strain evidence="4 5">39S1MB</strain>
    </source>
</reference>
<keyword evidence="5" id="KW-1185">Reference proteome</keyword>
<dbReference type="CDD" id="cd04688">
    <property type="entry name" value="NUDIX_Hydrolase"/>
    <property type="match status" value="1"/>
</dbReference>
<dbReference type="RefSeq" id="WP_094896016.1">
    <property type="nucleotide sequence ID" value="NZ_CP029426.2"/>
</dbReference>
<dbReference type="Gene3D" id="3.90.79.10">
    <property type="entry name" value="Nucleoside Triphosphate Pyrophosphohydrolase"/>
    <property type="match status" value="1"/>
</dbReference>
<sequence length="153" mass="17034">MTAWRPHSHIRVVALGLHWRDGRLLAAEVRDDANRIKGVRPLGGEIEFGESWRTALMREFNEELGIDVSITGGPLVMENIFVHEGATGHEVMFIVEVAFPDGAFAGQDRIDFREDNGEEIVARWFDLSELDAEDGPKLFPTGLKGLLLGPKRG</sequence>
<gene>
    <name evidence="4" type="ORF">CIT40_03340</name>
</gene>
<evidence type="ECO:0000313" key="4">
    <source>
        <dbReference type="EMBL" id="AWL99145.1"/>
    </source>
</evidence>
<accession>A0A2U8PMW1</accession>
<keyword evidence="2" id="KW-0378">Hydrolase</keyword>
<reference evidence="4 5" key="2">
    <citation type="journal article" date="2019" name="Int. J. Syst. Evol. Microbiol.">
        <title>Description and complete genome sequence of Bradyrhizobium amphicarpaeae sp. nov., harbouring photosystem and nitrogen-fixation genes.</title>
        <authorList>
            <person name="Bromfield E.S.P."/>
            <person name="Cloutier S."/>
            <person name="Nguyen H.D.T."/>
        </authorList>
    </citation>
    <scope>NUCLEOTIDE SEQUENCE [LARGE SCALE GENOMIC DNA]</scope>
    <source>
        <strain evidence="4 5">39S1MB</strain>
    </source>
</reference>
<dbReference type="InterPro" id="IPR020084">
    <property type="entry name" value="NUDIX_hydrolase_CS"/>
</dbReference>
<evidence type="ECO:0000313" key="5">
    <source>
        <dbReference type="Proteomes" id="UP000215884"/>
    </source>
</evidence>
<dbReference type="OrthoDB" id="7376250at2"/>
<evidence type="ECO:0000259" key="3">
    <source>
        <dbReference type="PROSITE" id="PS51462"/>
    </source>
</evidence>